<dbReference type="InterPro" id="IPR016181">
    <property type="entry name" value="Acyl_CoA_acyltransferase"/>
</dbReference>
<dbReference type="InterPro" id="IPR006464">
    <property type="entry name" value="AcTrfase_RimI/Ard1"/>
</dbReference>
<dbReference type="NCBIfam" id="TIGR01575">
    <property type="entry name" value="rimI"/>
    <property type="match status" value="1"/>
</dbReference>
<keyword evidence="2" id="KW-0963">Cytoplasm</keyword>
<gene>
    <name evidence="6" type="ORF">SAMN04488506_1469</name>
</gene>
<protein>
    <submittedName>
        <fullName evidence="6">Ribosomal-protein-alanine N-acetyltransferase</fullName>
    </submittedName>
</protein>
<dbReference type="Pfam" id="PF00583">
    <property type="entry name" value="Acetyltransf_1"/>
    <property type="match status" value="1"/>
</dbReference>
<dbReference type="PANTHER" id="PTHR43420:SF44">
    <property type="entry name" value="ACETYLTRANSFERASE YPEA"/>
    <property type="match status" value="1"/>
</dbReference>
<dbReference type="EMBL" id="FOXW01000005">
    <property type="protein sequence ID" value="SFQ32738.1"/>
    <property type="molecule type" value="Genomic_DNA"/>
</dbReference>
<dbReference type="PROSITE" id="PS51186">
    <property type="entry name" value="GNAT"/>
    <property type="match status" value="1"/>
</dbReference>
<dbReference type="SUPFAM" id="SSF55729">
    <property type="entry name" value="Acyl-CoA N-acyltransferases (Nat)"/>
    <property type="match status" value="1"/>
</dbReference>
<keyword evidence="7" id="KW-1185">Reference proteome</keyword>
<name>A0A1I5XLC3_9LACT</name>
<evidence type="ECO:0000313" key="6">
    <source>
        <dbReference type="EMBL" id="SFQ32738.1"/>
    </source>
</evidence>
<dbReference type="Gene3D" id="3.40.630.30">
    <property type="match status" value="1"/>
</dbReference>
<dbReference type="PANTHER" id="PTHR43420">
    <property type="entry name" value="ACETYLTRANSFERASE"/>
    <property type="match status" value="1"/>
</dbReference>
<sequence length="160" mass="18248">MNQSSDNQQLGKVRFSFESEEGVGPAELFSLADESYLTSSPWSIGGFAEDMKSEHAYYGLAMNDTGCIGYMGYHLLFDEAEITNFVIKKNFQQQGIATRLLQAGLNELKKKECKKIFLEVRESNQPAIRLYENNGFVRLGIRKNYYHEPEENAIIMQLTL</sequence>
<keyword evidence="4" id="KW-0012">Acyltransferase</keyword>
<evidence type="ECO:0000256" key="3">
    <source>
        <dbReference type="ARBA" id="ARBA00022679"/>
    </source>
</evidence>
<evidence type="ECO:0000256" key="2">
    <source>
        <dbReference type="ARBA" id="ARBA00022490"/>
    </source>
</evidence>
<dbReference type="GO" id="GO:0008080">
    <property type="term" value="F:N-acetyltransferase activity"/>
    <property type="evidence" value="ECO:0007669"/>
    <property type="project" value="InterPro"/>
</dbReference>
<dbReference type="CDD" id="cd04301">
    <property type="entry name" value="NAT_SF"/>
    <property type="match status" value="1"/>
</dbReference>
<dbReference type="InterPro" id="IPR050680">
    <property type="entry name" value="YpeA/RimI_acetyltransf"/>
</dbReference>
<dbReference type="Proteomes" id="UP000199136">
    <property type="component" value="Unassembled WGS sequence"/>
</dbReference>
<evidence type="ECO:0000259" key="5">
    <source>
        <dbReference type="PROSITE" id="PS51186"/>
    </source>
</evidence>
<feature type="domain" description="N-acetyltransferase" evidence="5">
    <location>
        <begin position="15"/>
        <end position="160"/>
    </location>
</feature>
<evidence type="ECO:0000256" key="4">
    <source>
        <dbReference type="ARBA" id="ARBA00023315"/>
    </source>
</evidence>
<reference evidence="6 7" key="1">
    <citation type="submission" date="2016-10" db="EMBL/GenBank/DDBJ databases">
        <authorList>
            <person name="de Groot N.N."/>
        </authorList>
    </citation>
    <scope>NUCLEOTIDE SEQUENCE [LARGE SCALE GENOMIC DNA]</scope>
    <source>
        <strain evidence="6 7">DSM 20581</strain>
    </source>
</reference>
<dbReference type="AlphaFoldDB" id="A0A1I5XLC3"/>
<evidence type="ECO:0000256" key="1">
    <source>
        <dbReference type="ARBA" id="ARBA00005395"/>
    </source>
</evidence>
<dbReference type="STRING" id="82801.SAMN04488506_1469"/>
<accession>A0A1I5XLC3</accession>
<comment type="similarity">
    <text evidence="1">Belongs to the acetyltransferase family. RimI subfamily.</text>
</comment>
<organism evidence="6 7">
    <name type="scientific">Desemzia incerta</name>
    <dbReference type="NCBI Taxonomy" id="82801"/>
    <lineage>
        <taxon>Bacteria</taxon>
        <taxon>Bacillati</taxon>
        <taxon>Bacillota</taxon>
        <taxon>Bacilli</taxon>
        <taxon>Lactobacillales</taxon>
        <taxon>Carnobacteriaceae</taxon>
        <taxon>Desemzia</taxon>
    </lineage>
</organism>
<keyword evidence="3 6" id="KW-0808">Transferase</keyword>
<evidence type="ECO:0000313" key="7">
    <source>
        <dbReference type="Proteomes" id="UP000199136"/>
    </source>
</evidence>
<dbReference type="RefSeq" id="WP_177192527.1">
    <property type="nucleotide sequence ID" value="NZ_CP126128.1"/>
</dbReference>
<proteinExistence type="inferred from homology"/>
<dbReference type="InterPro" id="IPR000182">
    <property type="entry name" value="GNAT_dom"/>
</dbReference>